<organism evidence="2 3">
    <name type="scientific">Littorina saxatilis</name>
    <dbReference type="NCBI Taxonomy" id="31220"/>
    <lineage>
        <taxon>Eukaryota</taxon>
        <taxon>Metazoa</taxon>
        <taxon>Spiralia</taxon>
        <taxon>Lophotrochozoa</taxon>
        <taxon>Mollusca</taxon>
        <taxon>Gastropoda</taxon>
        <taxon>Caenogastropoda</taxon>
        <taxon>Littorinimorpha</taxon>
        <taxon>Littorinoidea</taxon>
        <taxon>Littorinidae</taxon>
        <taxon>Littorina</taxon>
    </lineage>
</organism>
<dbReference type="AlphaFoldDB" id="A0AAN9GHC1"/>
<gene>
    <name evidence="2" type="ORF">V1264_016217</name>
</gene>
<evidence type="ECO:0000256" key="1">
    <source>
        <dbReference type="SAM" id="MobiDB-lite"/>
    </source>
</evidence>
<dbReference type="EMBL" id="JBAMIC010000004">
    <property type="protein sequence ID" value="KAK7108482.1"/>
    <property type="molecule type" value="Genomic_DNA"/>
</dbReference>
<feature type="region of interest" description="Disordered" evidence="1">
    <location>
        <begin position="153"/>
        <end position="176"/>
    </location>
</feature>
<accession>A0AAN9GHC1</accession>
<evidence type="ECO:0000313" key="2">
    <source>
        <dbReference type="EMBL" id="KAK7108482.1"/>
    </source>
</evidence>
<protein>
    <submittedName>
        <fullName evidence="2">Uncharacterized protein</fullName>
    </submittedName>
</protein>
<evidence type="ECO:0000313" key="3">
    <source>
        <dbReference type="Proteomes" id="UP001374579"/>
    </source>
</evidence>
<comment type="caution">
    <text evidence="2">The sequence shown here is derived from an EMBL/GenBank/DDBJ whole genome shotgun (WGS) entry which is preliminary data.</text>
</comment>
<keyword evidence="3" id="KW-1185">Reference proteome</keyword>
<sequence length="176" mass="19969">MSTDERPMHEMCTENCPFRKAKAENKVFHHKNSLPVPVMEKIKPVFRDLASPELLAKCVEGYTQNANESFNNVVWRYCPKHKNHGLITVNQGVGLATGVFNDGAKTYASVMRELGLEIGAFATKCFADMDTERIKHAQRQALASSHEARITRRRQRLTMNELQAEREDLPYNPGGH</sequence>
<reference evidence="2 3" key="1">
    <citation type="submission" date="2024-02" db="EMBL/GenBank/DDBJ databases">
        <title>Chromosome-scale genome assembly of the rough periwinkle Littorina saxatilis.</title>
        <authorList>
            <person name="De Jode A."/>
            <person name="Faria R."/>
            <person name="Formenti G."/>
            <person name="Sims Y."/>
            <person name="Smith T.P."/>
            <person name="Tracey A."/>
            <person name="Wood J.M.D."/>
            <person name="Zagrodzka Z.B."/>
            <person name="Johannesson K."/>
            <person name="Butlin R.K."/>
            <person name="Leder E.H."/>
        </authorList>
    </citation>
    <scope>NUCLEOTIDE SEQUENCE [LARGE SCALE GENOMIC DNA]</scope>
    <source>
        <strain evidence="2">Snail1</strain>
        <tissue evidence="2">Muscle</tissue>
    </source>
</reference>
<proteinExistence type="predicted"/>
<name>A0AAN9GHC1_9CAEN</name>
<dbReference type="Proteomes" id="UP001374579">
    <property type="component" value="Unassembled WGS sequence"/>
</dbReference>